<dbReference type="GO" id="GO:0005892">
    <property type="term" value="C:acetylcholine-gated channel complex"/>
    <property type="evidence" value="ECO:0007669"/>
    <property type="project" value="InterPro"/>
</dbReference>
<protein>
    <submittedName>
        <fullName evidence="1">Uncharacterized protein</fullName>
    </submittedName>
</protein>
<proteinExistence type="predicted"/>
<evidence type="ECO:0000313" key="2">
    <source>
        <dbReference type="Proteomes" id="UP000053766"/>
    </source>
</evidence>
<gene>
    <name evidence="1" type="ORF">DICVIV_12863</name>
</gene>
<dbReference type="EMBL" id="KN716888">
    <property type="protein sequence ID" value="KJH41162.1"/>
    <property type="molecule type" value="Genomic_DNA"/>
</dbReference>
<organism evidence="1 2">
    <name type="scientific">Dictyocaulus viviparus</name>
    <name type="common">Bovine lungworm</name>
    <dbReference type="NCBI Taxonomy" id="29172"/>
    <lineage>
        <taxon>Eukaryota</taxon>
        <taxon>Metazoa</taxon>
        <taxon>Ecdysozoa</taxon>
        <taxon>Nematoda</taxon>
        <taxon>Chromadorea</taxon>
        <taxon>Rhabditida</taxon>
        <taxon>Rhabditina</taxon>
        <taxon>Rhabditomorpha</taxon>
        <taxon>Strongyloidea</taxon>
        <taxon>Metastrongylidae</taxon>
        <taxon>Dictyocaulus</taxon>
    </lineage>
</organism>
<dbReference type="PANTHER" id="PTHR33748">
    <property type="entry name" value="PROTEIN CBG04600"/>
    <property type="match status" value="1"/>
</dbReference>
<sequence length="104" mass="11680">MLNQASPDNSDTCHVLSDLLNDVRENTKCSCSPMDVGQCDDSTHGFTISVVIIRKMMLDITECKPDNIRDVARHFTEALRERQNRGQCNDDLLVVLSADDNVVR</sequence>
<accession>A0A0D8XBM3</accession>
<dbReference type="OrthoDB" id="8062037at2759"/>
<reference evidence="2" key="2">
    <citation type="journal article" date="2016" name="Sci. Rep.">
        <title>Dictyocaulus viviparus genome, variome and transcriptome elucidate lungworm biology and support future intervention.</title>
        <authorList>
            <person name="McNulty S.N."/>
            <person name="Strube C."/>
            <person name="Rosa B.A."/>
            <person name="Martin J.C."/>
            <person name="Tyagi R."/>
            <person name="Choi Y.J."/>
            <person name="Wang Q."/>
            <person name="Hallsworth Pepin K."/>
            <person name="Zhang X."/>
            <person name="Ozersky P."/>
            <person name="Wilson R.K."/>
            <person name="Sternberg P.W."/>
            <person name="Gasser R.B."/>
            <person name="Mitreva M."/>
        </authorList>
    </citation>
    <scope>NUCLEOTIDE SEQUENCE [LARGE SCALE GENOMIC DNA]</scope>
    <source>
        <strain evidence="2">HannoverDv2000</strain>
    </source>
</reference>
<evidence type="ECO:0000313" key="1">
    <source>
        <dbReference type="EMBL" id="KJH41162.1"/>
    </source>
</evidence>
<keyword evidence="2" id="KW-1185">Reference proteome</keyword>
<dbReference type="AlphaFoldDB" id="A0A0D8XBM3"/>
<reference evidence="1 2" key="1">
    <citation type="submission" date="2013-11" db="EMBL/GenBank/DDBJ databases">
        <title>Draft genome of the bovine lungworm Dictyocaulus viviparus.</title>
        <authorList>
            <person name="Mitreva M."/>
        </authorList>
    </citation>
    <scope>NUCLEOTIDE SEQUENCE [LARGE SCALE GENOMIC DNA]</scope>
    <source>
        <strain evidence="1 2">HannoverDv2000</strain>
    </source>
</reference>
<dbReference type="Pfam" id="PF17175">
    <property type="entry name" value="MOLO1"/>
    <property type="match status" value="1"/>
</dbReference>
<dbReference type="PANTHER" id="PTHR33748:SF5">
    <property type="entry name" value="GROUND-LIKE DOMAIN-CONTAINING PROTEIN"/>
    <property type="match status" value="1"/>
</dbReference>
<dbReference type="InterPro" id="IPR033438">
    <property type="entry name" value="MOLO1"/>
</dbReference>
<dbReference type="Proteomes" id="UP000053766">
    <property type="component" value="Unassembled WGS sequence"/>
</dbReference>
<name>A0A0D8XBM3_DICVI</name>